<protein>
    <submittedName>
        <fullName evidence="4">DnaJ family protein</fullName>
    </submittedName>
</protein>
<dbReference type="OrthoDB" id="203484at2759"/>
<feature type="compositionally biased region" description="Low complexity" evidence="1">
    <location>
        <begin position="80"/>
        <end position="99"/>
    </location>
</feature>
<dbReference type="InParanoid" id="A0A2R5GI68"/>
<feature type="region of interest" description="Disordered" evidence="1">
    <location>
        <begin position="77"/>
        <end position="119"/>
    </location>
</feature>
<keyword evidence="2" id="KW-1133">Transmembrane helix</keyword>
<reference evidence="4 5" key="1">
    <citation type="submission" date="2017-12" db="EMBL/GenBank/DDBJ databases">
        <title>Sequencing, de novo assembly and annotation of complete genome of a new Thraustochytrid species, strain FCC1311.</title>
        <authorList>
            <person name="Sedici K."/>
            <person name="Godart F."/>
            <person name="Aiese Cigliano R."/>
            <person name="Sanseverino W."/>
            <person name="Barakat M."/>
            <person name="Ortet P."/>
            <person name="Marechal E."/>
            <person name="Cagnac O."/>
            <person name="Amato A."/>
        </authorList>
    </citation>
    <scope>NUCLEOTIDE SEQUENCE [LARGE SCALE GENOMIC DNA]</scope>
</reference>
<name>A0A2R5GI68_9STRA</name>
<keyword evidence="2" id="KW-0472">Membrane</keyword>
<feature type="domain" description="J" evidence="3">
    <location>
        <begin position="4"/>
        <end position="68"/>
    </location>
</feature>
<organism evidence="4 5">
    <name type="scientific">Hondaea fermentalgiana</name>
    <dbReference type="NCBI Taxonomy" id="2315210"/>
    <lineage>
        <taxon>Eukaryota</taxon>
        <taxon>Sar</taxon>
        <taxon>Stramenopiles</taxon>
        <taxon>Bigyra</taxon>
        <taxon>Labyrinthulomycetes</taxon>
        <taxon>Thraustochytrida</taxon>
        <taxon>Thraustochytriidae</taxon>
        <taxon>Hondaea</taxon>
    </lineage>
</organism>
<evidence type="ECO:0000256" key="2">
    <source>
        <dbReference type="SAM" id="Phobius"/>
    </source>
</evidence>
<dbReference type="PROSITE" id="PS50076">
    <property type="entry name" value="DNAJ_2"/>
    <property type="match status" value="1"/>
</dbReference>
<dbReference type="Gene3D" id="1.10.287.110">
    <property type="entry name" value="DnaJ domain"/>
    <property type="match status" value="1"/>
</dbReference>
<evidence type="ECO:0000313" key="5">
    <source>
        <dbReference type="Proteomes" id="UP000241890"/>
    </source>
</evidence>
<dbReference type="Pfam" id="PF00226">
    <property type="entry name" value="DnaJ"/>
    <property type="match status" value="1"/>
</dbReference>
<comment type="caution">
    <text evidence="4">The sequence shown here is derived from an EMBL/GenBank/DDBJ whole genome shotgun (WGS) entry which is preliminary data.</text>
</comment>
<proteinExistence type="predicted"/>
<dbReference type="SMART" id="SM00271">
    <property type="entry name" value="DnaJ"/>
    <property type="match status" value="1"/>
</dbReference>
<dbReference type="SUPFAM" id="SSF46565">
    <property type="entry name" value="Chaperone J-domain"/>
    <property type="match status" value="1"/>
</dbReference>
<dbReference type="AlphaFoldDB" id="A0A2R5GI68"/>
<dbReference type="PANTHER" id="PTHR44825:SF1">
    <property type="entry name" value="DNAJ HOMOLOG SUBFAMILY C MEMBER 4"/>
    <property type="match status" value="1"/>
</dbReference>
<dbReference type="InterPro" id="IPR052763">
    <property type="entry name" value="DnaJ_C4"/>
</dbReference>
<feature type="transmembrane region" description="Helical" evidence="2">
    <location>
        <begin position="163"/>
        <end position="182"/>
    </location>
</feature>
<dbReference type="EMBL" id="BEYU01000078">
    <property type="protein sequence ID" value="GBG30590.1"/>
    <property type="molecule type" value="Genomic_DNA"/>
</dbReference>
<keyword evidence="5" id="KW-1185">Reference proteome</keyword>
<evidence type="ECO:0000256" key="1">
    <source>
        <dbReference type="SAM" id="MobiDB-lite"/>
    </source>
</evidence>
<dbReference type="PANTHER" id="PTHR44825">
    <property type="match status" value="1"/>
</dbReference>
<dbReference type="Proteomes" id="UP000241890">
    <property type="component" value="Unassembled WGS sequence"/>
</dbReference>
<evidence type="ECO:0000313" key="4">
    <source>
        <dbReference type="EMBL" id="GBG30590.1"/>
    </source>
</evidence>
<gene>
    <name evidence="4" type="ORF">FCC1311_068102</name>
</gene>
<dbReference type="PRINTS" id="PR00625">
    <property type="entry name" value="JDOMAIN"/>
</dbReference>
<sequence length="186" mass="20189">MARTHYEVLGVATDASHEEVKRAYRELARATHPDVSNNPGSAKEFVRVSEAWEVLGASGSRRSYDRSLESAQGLGRFHRSATPGSASASYGAGASQSSSTPPPHWNANHGAAPEAGEVNRSANYMNRESRHYYRAKINYAKTPAERAKRMNARQAKISSSSNFGLRAAVPLVGIGAWTYFAFSTLN</sequence>
<accession>A0A2R5GI68</accession>
<dbReference type="CDD" id="cd06257">
    <property type="entry name" value="DnaJ"/>
    <property type="match status" value="1"/>
</dbReference>
<evidence type="ECO:0000259" key="3">
    <source>
        <dbReference type="PROSITE" id="PS50076"/>
    </source>
</evidence>
<dbReference type="InterPro" id="IPR036869">
    <property type="entry name" value="J_dom_sf"/>
</dbReference>
<keyword evidence="2" id="KW-0812">Transmembrane</keyword>
<dbReference type="InterPro" id="IPR001623">
    <property type="entry name" value="DnaJ_domain"/>
</dbReference>